<proteinExistence type="inferred from homology"/>
<gene>
    <name evidence="3" type="ORF">BCR35DRAFT_351516</name>
</gene>
<dbReference type="AlphaFoldDB" id="A0A1Y2FPU2"/>
<dbReference type="InterPro" id="IPR029044">
    <property type="entry name" value="Nucleotide-diphossugar_trans"/>
</dbReference>
<dbReference type="InterPro" id="IPR007577">
    <property type="entry name" value="GlycoTrfase_DXD_sugar-bd_CS"/>
</dbReference>
<keyword evidence="2" id="KW-0472">Membrane</keyword>
<dbReference type="GO" id="GO:0000009">
    <property type="term" value="F:alpha-1,6-mannosyltransferase activity"/>
    <property type="evidence" value="ECO:0007669"/>
    <property type="project" value="InterPro"/>
</dbReference>
<dbReference type="GO" id="GO:0000136">
    <property type="term" value="C:mannan polymerase complex"/>
    <property type="evidence" value="ECO:0007669"/>
    <property type="project" value="TreeGrafter"/>
</dbReference>
<evidence type="ECO:0000313" key="4">
    <source>
        <dbReference type="Proteomes" id="UP000193467"/>
    </source>
</evidence>
<keyword evidence="2" id="KW-0812">Transmembrane</keyword>
<dbReference type="InParanoid" id="A0A1Y2FPU2"/>
<dbReference type="EMBL" id="MCGR01000015">
    <property type="protein sequence ID" value="ORY85949.1"/>
    <property type="molecule type" value="Genomic_DNA"/>
</dbReference>
<dbReference type="Gene3D" id="3.90.550.20">
    <property type="match status" value="1"/>
</dbReference>
<evidence type="ECO:0000256" key="1">
    <source>
        <dbReference type="ARBA" id="ARBA00009003"/>
    </source>
</evidence>
<keyword evidence="4" id="KW-1185">Reference proteome</keyword>
<comment type="caution">
    <text evidence="3">The sequence shown here is derived from an EMBL/GenBank/DDBJ whole genome shotgun (WGS) entry which is preliminary data.</text>
</comment>
<keyword evidence="2" id="KW-1133">Transmembrane helix</keyword>
<dbReference type="STRING" id="106004.A0A1Y2FPU2"/>
<dbReference type="PANTHER" id="PTHR31834">
    <property type="entry name" value="INITIATION-SPECIFIC ALPHA-1,6-MANNOSYLTRANSFERASE"/>
    <property type="match status" value="1"/>
</dbReference>
<evidence type="ECO:0008006" key="5">
    <source>
        <dbReference type="Google" id="ProtNLM"/>
    </source>
</evidence>
<feature type="transmembrane region" description="Helical" evidence="2">
    <location>
        <begin position="44"/>
        <end position="64"/>
    </location>
</feature>
<dbReference type="SUPFAM" id="SSF53448">
    <property type="entry name" value="Nucleotide-diphospho-sugar transferases"/>
    <property type="match status" value="1"/>
</dbReference>
<accession>A0A1Y2FPU2</accession>
<dbReference type="InterPro" id="IPR039367">
    <property type="entry name" value="Och1-like"/>
</dbReference>
<dbReference type="Proteomes" id="UP000193467">
    <property type="component" value="Unassembled WGS sequence"/>
</dbReference>
<protein>
    <recommendedName>
        <fullName evidence="5">Nucleotide-diphospho-sugar transferase</fullName>
    </recommendedName>
</protein>
<name>A0A1Y2FPU2_9BASI</name>
<evidence type="ECO:0000313" key="3">
    <source>
        <dbReference type="EMBL" id="ORY85949.1"/>
    </source>
</evidence>
<reference evidence="3 4" key="1">
    <citation type="submission" date="2016-07" db="EMBL/GenBank/DDBJ databases">
        <title>Pervasive Adenine N6-methylation of Active Genes in Fungi.</title>
        <authorList>
            <consortium name="DOE Joint Genome Institute"/>
            <person name="Mondo S.J."/>
            <person name="Dannebaum R.O."/>
            <person name="Kuo R.C."/>
            <person name="Labutti K."/>
            <person name="Haridas S."/>
            <person name="Kuo A."/>
            <person name="Salamov A."/>
            <person name="Ahrendt S.R."/>
            <person name="Lipzen A."/>
            <person name="Sullivan W."/>
            <person name="Andreopoulos W.B."/>
            <person name="Clum A."/>
            <person name="Lindquist E."/>
            <person name="Daum C."/>
            <person name="Ramamoorthy G.K."/>
            <person name="Gryganskyi A."/>
            <person name="Culley D."/>
            <person name="Magnuson J.K."/>
            <person name="James T.Y."/>
            <person name="O'Malley M.A."/>
            <person name="Stajich J.E."/>
            <person name="Spatafora J.W."/>
            <person name="Visel A."/>
            <person name="Grigoriev I.V."/>
        </authorList>
    </citation>
    <scope>NUCLEOTIDE SEQUENCE [LARGE SCALE GENOMIC DNA]</scope>
    <source>
        <strain evidence="3 4">62-1032</strain>
    </source>
</reference>
<dbReference type="PANTHER" id="PTHR31834:SF1">
    <property type="entry name" value="INITIATION-SPECIFIC ALPHA-1,6-MANNOSYLTRANSFERASE"/>
    <property type="match status" value="1"/>
</dbReference>
<dbReference type="OrthoDB" id="409543at2759"/>
<organism evidence="3 4">
    <name type="scientific">Leucosporidium creatinivorum</name>
    <dbReference type="NCBI Taxonomy" id="106004"/>
    <lineage>
        <taxon>Eukaryota</taxon>
        <taxon>Fungi</taxon>
        <taxon>Dikarya</taxon>
        <taxon>Basidiomycota</taxon>
        <taxon>Pucciniomycotina</taxon>
        <taxon>Microbotryomycetes</taxon>
        <taxon>Leucosporidiales</taxon>
        <taxon>Leucosporidium</taxon>
    </lineage>
</organism>
<evidence type="ECO:0000256" key="2">
    <source>
        <dbReference type="SAM" id="Phobius"/>
    </source>
</evidence>
<dbReference type="GO" id="GO:0006487">
    <property type="term" value="P:protein N-linked glycosylation"/>
    <property type="evidence" value="ECO:0007669"/>
    <property type="project" value="TreeGrafter"/>
</dbReference>
<dbReference type="Pfam" id="PF04488">
    <property type="entry name" value="Gly_transf_sug"/>
    <property type="match status" value="1"/>
</dbReference>
<comment type="similarity">
    <text evidence="1">Belongs to the glycosyltransferase 32 family.</text>
</comment>
<sequence>MERPLLRDWEKDDEFAESSGTSAALSLPASSSSRSRTGRFRRPLTYILAFLAGSLFLSFLLHLFKSTSTAPAPAVTGAGALDGEGVKTFWEGNPRENRLRELVEDYDREREGFGVGHANLQLYRKEMVSALEDLVGTSKDSAVDELEPTKPVDPLLLTLLCHLDVSCADPHPIPHELFATAKVVDPLPAELVTWQAQNPDHALRLFNNAEVASWISSRFPNSTIPSTFENLPMPILKYDLFRLLVLLTRGGTYTDADTTALRPIFEWGHDAIDLTDPILFLSSADKAAPPPALIVGVEWSGHTELNPLNPLYTRSVGIVQWTFGASQGHPVILDATRRVIENSRKVAEGDYPGEEGDEGRLHFDPEAARAVLEWSGPAILSDSVARYLRTRWGVSLTSLARFDHPIRIGDVILLPIAALQAQDSYLRKALDWALGRNFNPLTKSQDLVMHEHAASWWSQKPKKHEDAAATKETVVVARERY</sequence>